<dbReference type="Proteomes" id="UP000191024">
    <property type="component" value="Chromosome E"/>
</dbReference>
<dbReference type="GO" id="GO:0042843">
    <property type="term" value="P:D-xylose catabolic process"/>
    <property type="evidence" value="ECO:0007669"/>
    <property type="project" value="UniProtKB-ARBA"/>
</dbReference>
<organism evidence="9 10">
    <name type="scientific">Lachancea mirantina</name>
    <dbReference type="NCBI Taxonomy" id="1230905"/>
    <lineage>
        <taxon>Eukaryota</taxon>
        <taxon>Fungi</taxon>
        <taxon>Dikarya</taxon>
        <taxon>Ascomycota</taxon>
        <taxon>Saccharomycotina</taxon>
        <taxon>Saccharomycetes</taxon>
        <taxon>Saccharomycetales</taxon>
        <taxon>Saccharomycetaceae</taxon>
        <taxon>Lachancea</taxon>
    </lineage>
</organism>
<proteinExistence type="inferred from homology"/>
<dbReference type="InterPro" id="IPR023210">
    <property type="entry name" value="NADP_OxRdtase_dom"/>
</dbReference>
<dbReference type="FunFam" id="3.20.20.100:FF:000018">
    <property type="entry name" value="Glycerol dehydrogenase Gcy1"/>
    <property type="match status" value="1"/>
</dbReference>
<dbReference type="GO" id="GO:0042180">
    <property type="term" value="P:ketone metabolic process"/>
    <property type="evidence" value="ECO:0007669"/>
    <property type="project" value="UniProtKB-ARBA"/>
</dbReference>
<dbReference type="GO" id="GO:0019568">
    <property type="term" value="P:arabinose catabolic process"/>
    <property type="evidence" value="ECO:0007669"/>
    <property type="project" value="UniProtKB-ARBA"/>
</dbReference>
<evidence type="ECO:0000256" key="2">
    <source>
        <dbReference type="ARBA" id="ARBA00007905"/>
    </source>
</evidence>
<protein>
    <submittedName>
        <fullName evidence="9">LAMI_0E13806g1_1</fullName>
    </submittedName>
</protein>
<dbReference type="OrthoDB" id="416253at2759"/>
<keyword evidence="4" id="KW-0560">Oxidoreductase</keyword>
<keyword evidence="10" id="KW-1185">Reference proteome</keyword>
<evidence type="ECO:0000256" key="4">
    <source>
        <dbReference type="ARBA" id="ARBA00023002"/>
    </source>
</evidence>
<dbReference type="SUPFAM" id="SSF51430">
    <property type="entry name" value="NAD(P)-linked oxidoreductase"/>
    <property type="match status" value="1"/>
</dbReference>
<feature type="active site" description="Proton donor" evidence="5">
    <location>
        <position position="56"/>
    </location>
</feature>
<dbReference type="AlphaFoldDB" id="A0A1G4JR45"/>
<comment type="subcellular location">
    <subcellularLocation>
        <location evidence="1">Cytoplasm</location>
    </subcellularLocation>
</comment>
<dbReference type="GO" id="GO:0034599">
    <property type="term" value="P:cellular response to oxidative stress"/>
    <property type="evidence" value="ECO:0007669"/>
    <property type="project" value="UniProtKB-ARBA"/>
</dbReference>
<dbReference type="GO" id="GO:0005737">
    <property type="term" value="C:cytoplasm"/>
    <property type="evidence" value="ECO:0007669"/>
    <property type="project" value="UniProtKB-SubCell"/>
</dbReference>
<evidence type="ECO:0000256" key="5">
    <source>
        <dbReference type="PIRSR" id="PIRSR000097-1"/>
    </source>
</evidence>
<dbReference type="InterPro" id="IPR020471">
    <property type="entry name" value="AKR"/>
</dbReference>
<evidence type="ECO:0000256" key="1">
    <source>
        <dbReference type="ARBA" id="ARBA00004496"/>
    </source>
</evidence>
<dbReference type="PIRSF" id="PIRSF000097">
    <property type="entry name" value="AKR"/>
    <property type="match status" value="1"/>
</dbReference>
<feature type="site" description="Lowers pKa of active site Tyr" evidence="7">
    <location>
        <position position="81"/>
    </location>
</feature>
<feature type="binding site" evidence="6">
    <location>
        <position position="112"/>
    </location>
    <ligand>
        <name>substrate</name>
    </ligand>
</feature>
<evidence type="ECO:0000313" key="10">
    <source>
        <dbReference type="Proteomes" id="UP000191024"/>
    </source>
</evidence>
<evidence type="ECO:0000256" key="6">
    <source>
        <dbReference type="PIRSR" id="PIRSR000097-2"/>
    </source>
</evidence>
<name>A0A1G4JR45_9SACH</name>
<gene>
    <name evidence="9" type="ORF">LAMI_0E13806G</name>
</gene>
<dbReference type="PRINTS" id="PR00069">
    <property type="entry name" value="ALDKETRDTASE"/>
</dbReference>
<keyword evidence="3" id="KW-0963">Cytoplasm</keyword>
<dbReference type="Pfam" id="PF00248">
    <property type="entry name" value="Aldo_ket_red"/>
    <property type="match status" value="1"/>
</dbReference>
<evidence type="ECO:0000313" key="9">
    <source>
        <dbReference type="EMBL" id="SCU93277.1"/>
    </source>
</evidence>
<dbReference type="PROSITE" id="PS00062">
    <property type="entry name" value="ALDOKETO_REDUCTASE_2"/>
    <property type="match status" value="1"/>
</dbReference>
<feature type="domain" description="NADP-dependent oxidoreductase" evidence="8">
    <location>
        <begin position="23"/>
        <end position="291"/>
    </location>
</feature>
<reference evidence="9 10" key="1">
    <citation type="submission" date="2016-03" db="EMBL/GenBank/DDBJ databases">
        <authorList>
            <person name="Devillers H."/>
        </authorList>
    </citation>
    <scope>NUCLEOTIDE SEQUENCE [LARGE SCALE GENOMIC DNA]</scope>
    <source>
        <strain evidence="9">CBS 11717</strain>
    </source>
</reference>
<dbReference type="PROSITE" id="PS00063">
    <property type="entry name" value="ALDOKETO_REDUCTASE_3"/>
    <property type="match status" value="1"/>
</dbReference>
<evidence type="ECO:0000256" key="3">
    <source>
        <dbReference type="ARBA" id="ARBA00022490"/>
    </source>
</evidence>
<evidence type="ECO:0000256" key="7">
    <source>
        <dbReference type="PIRSR" id="PIRSR000097-3"/>
    </source>
</evidence>
<dbReference type="Gene3D" id="3.20.20.100">
    <property type="entry name" value="NADP-dependent oxidoreductase domain"/>
    <property type="match status" value="1"/>
</dbReference>
<dbReference type="PANTHER" id="PTHR11732">
    <property type="entry name" value="ALDO/KETO REDUCTASE"/>
    <property type="match status" value="1"/>
</dbReference>
<dbReference type="GO" id="GO:0004032">
    <property type="term" value="F:aldose reductase (NADPH) activity"/>
    <property type="evidence" value="ECO:0007669"/>
    <property type="project" value="UniProtKB-ARBA"/>
</dbReference>
<dbReference type="InterPro" id="IPR036812">
    <property type="entry name" value="NAD(P)_OxRdtase_dom_sf"/>
</dbReference>
<evidence type="ECO:0000259" key="8">
    <source>
        <dbReference type="Pfam" id="PF00248"/>
    </source>
</evidence>
<dbReference type="InterPro" id="IPR018170">
    <property type="entry name" value="Aldo/ket_reductase_CS"/>
</dbReference>
<dbReference type="STRING" id="1230905.A0A1G4JR45"/>
<dbReference type="EMBL" id="LT598465">
    <property type="protein sequence ID" value="SCU93277.1"/>
    <property type="molecule type" value="Genomic_DNA"/>
</dbReference>
<dbReference type="GO" id="GO:0006066">
    <property type="term" value="P:alcohol metabolic process"/>
    <property type="evidence" value="ECO:0007669"/>
    <property type="project" value="UniProtKB-ARBA"/>
</dbReference>
<sequence length="312" mass="34742">MPATLHKCTTVHKLNTGATIPAVGLGTWRSTEDEGYDSTLAALKAGYRHIDDAAIYLNEAAVGRAIRDSGVPRAEIFVTTKLWGTQHRNPQEALDESLKRLGLDYVDLYLMHWPVAFKTDHVKDGNYLTIPKNEKGEPDTDVKDWSFIKSWELMQELPKSGKTKAIGVSNFSVKNLEDLLKASTTKIVPAVNQVETHPLLPQDELLAYGKEKGILLEAYSPFGSQGSPLLLEAVVKEIAEKNNVDPGQLLVSWGVQRGYVILPKSKNPSRIASNFHVIDLSDEDMKALHNISKEKGEKRFNTMEFPGFKIFE</sequence>
<comment type="similarity">
    <text evidence="2">Belongs to the aldo/keto reductase family.</text>
</comment>
<accession>A0A1G4JR45</accession>